<accession>A0A250WRV5</accession>
<gene>
    <name evidence="6" type="ORF">CEUSTIGMA_g888.t1</name>
</gene>
<evidence type="ECO:0000256" key="2">
    <source>
        <dbReference type="ARBA" id="ARBA00012438"/>
    </source>
</evidence>
<dbReference type="OrthoDB" id="21225at2759"/>
<keyword evidence="7" id="KW-1185">Reference proteome</keyword>
<feature type="modified residue" description="4-aspartylphosphate" evidence="4">
    <location>
        <position position="66"/>
    </location>
</feature>
<dbReference type="Proteomes" id="UP000232323">
    <property type="component" value="Unassembled WGS sequence"/>
</dbReference>
<dbReference type="InterPro" id="IPR011006">
    <property type="entry name" value="CheY-like_superfamily"/>
</dbReference>
<dbReference type="CDD" id="cd17546">
    <property type="entry name" value="REC_hyHK_CKI1_RcsC-like"/>
    <property type="match status" value="1"/>
</dbReference>
<comment type="catalytic activity">
    <reaction evidence="1">
        <text>ATP + protein L-histidine = ADP + protein N-phospho-L-histidine.</text>
        <dbReference type="EC" id="2.7.13.3"/>
    </reaction>
</comment>
<keyword evidence="3 4" id="KW-0597">Phosphoprotein</keyword>
<dbReference type="GO" id="GO:0004673">
    <property type="term" value="F:protein histidine kinase activity"/>
    <property type="evidence" value="ECO:0007669"/>
    <property type="project" value="UniProtKB-EC"/>
</dbReference>
<sequence length="159" mass="17430">MARASSHEEASPSKPSILIVDDSALNRRILSCIMTKLGFAVYEATQGLEACDIFLKEASIVAVFLDLNMPLFDGWQTAQRLRQMEGLEVTSSKRLPVIVCTANDLQDRHCSGVSVSASALSAGADEVLHKPNCMRLSAVELVLDRLLPYWRQAVMHSAL</sequence>
<evidence type="ECO:0000256" key="4">
    <source>
        <dbReference type="PROSITE-ProRule" id="PRU00169"/>
    </source>
</evidence>
<name>A0A250WRV5_9CHLO</name>
<dbReference type="InterPro" id="IPR050956">
    <property type="entry name" value="2C_system_His_kinase"/>
</dbReference>
<reference evidence="6 7" key="1">
    <citation type="submission" date="2017-08" db="EMBL/GenBank/DDBJ databases">
        <title>Acidophilic green algal genome provides insights into adaptation to an acidic environment.</title>
        <authorList>
            <person name="Hirooka S."/>
            <person name="Hirose Y."/>
            <person name="Kanesaki Y."/>
            <person name="Higuchi S."/>
            <person name="Fujiwara T."/>
            <person name="Onuma R."/>
            <person name="Era A."/>
            <person name="Ohbayashi R."/>
            <person name="Uzuka A."/>
            <person name="Nozaki H."/>
            <person name="Yoshikawa H."/>
            <person name="Miyagishima S.Y."/>
        </authorList>
    </citation>
    <scope>NUCLEOTIDE SEQUENCE [LARGE SCALE GENOMIC DNA]</scope>
    <source>
        <strain evidence="6 7">NIES-2499</strain>
    </source>
</reference>
<dbReference type="STRING" id="1157962.A0A250WRV5"/>
<evidence type="ECO:0000256" key="1">
    <source>
        <dbReference type="ARBA" id="ARBA00000085"/>
    </source>
</evidence>
<dbReference type="SMART" id="SM00448">
    <property type="entry name" value="REC"/>
    <property type="match status" value="1"/>
</dbReference>
<protein>
    <recommendedName>
        <fullName evidence="2">histidine kinase</fullName>
        <ecNumber evidence="2">2.7.13.3</ecNumber>
    </recommendedName>
</protein>
<dbReference type="PANTHER" id="PTHR43719">
    <property type="entry name" value="TWO-COMPONENT HISTIDINE KINASE"/>
    <property type="match status" value="1"/>
</dbReference>
<dbReference type="EC" id="2.7.13.3" evidence="2"/>
<dbReference type="PANTHER" id="PTHR43719:SF28">
    <property type="entry name" value="PEROXIDE STRESS-ACTIVATED HISTIDINE KINASE MAK1-RELATED"/>
    <property type="match status" value="1"/>
</dbReference>
<dbReference type="Gene3D" id="3.40.50.2300">
    <property type="match status" value="1"/>
</dbReference>
<evidence type="ECO:0000256" key="3">
    <source>
        <dbReference type="ARBA" id="ARBA00022553"/>
    </source>
</evidence>
<evidence type="ECO:0000313" key="6">
    <source>
        <dbReference type="EMBL" id="GAX73436.1"/>
    </source>
</evidence>
<dbReference type="GO" id="GO:0000160">
    <property type="term" value="P:phosphorelay signal transduction system"/>
    <property type="evidence" value="ECO:0007669"/>
    <property type="project" value="InterPro"/>
</dbReference>
<organism evidence="6 7">
    <name type="scientific">Chlamydomonas eustigma</name>
    <dbReference type="NCBI Taxonomy" id="1157962"/>
    <lineage>
        <taxon>Eukaryota</taxon>
        <taxon>Viridiplantae</taxon>
        <taxon>Chlorophyta</taxon>
        <taxon>core chlorophytes</taxon>
        <taxon>Chlorophyceae</taxon>
        <taxon>CS clade</taxon>
        <taxon>Chlamydomonadales</taxon>
        <taxon>Chlamydomonadaceae</taxon>
        <taxon>Chlamydomonas</taxon>
    </lineage>
</organism>
<evidence type="ECO:0000259" key="5">
    <source>
        <dbReference type="PROSITE" id="PS50110"/>
    </source>
</evidence>
<dbReference type="SUPFAM" id="SSF52172">
    <property type="entry name" value="CheY-like"/>
    <property type="match status" value="1"/>
</dbReference>
<dbReference type="AlphaFoldDB" id="A0A250WRV5"/>
<dbReference type="PROSITE" id="PS50110">
    <property type="entry name" value="RESPONSE_REGULATORY"/>
    <property type="match status" value="1"/>
</dbReference>
<dbReference type="EMBL" id="BEGY01000003">
    <property type="protein sequence ID" value="GAX73436.1"/>
    <property type="molecule type" value="Genomic_DNA"/>
</dbReference>
<evidence type="ECO:0000313" key="7">
    <source>
        <dbReference type="Proteomes" id="UP000232323"/>
    </source>
</evidence>
<comment type="caution">
    <text evidence="6">The sequence shown here is derived from an EMBL/GenBank/DDBJ whole genome shotgun (WGS) entry which is preliminary data.</text>
</comment>
<proteinExistence type="predicted"/>
<feature type="domain" description="Response regulatory" evidence="5">
    <location>
        <begin position="16"/>
        <end position="145"/>
    </location>
</feature>
<dbReference type="InterPro" id="IPR001789">
    <property type="entry name" value="Sig_transdc_resp-reg_receiver"/>
</dbReference>
<dbReference type="Pfam" id="PF00072">
    <property type="entry name" value="Response_reg"/>
    <property type="match status" value="1"/>
</dbReference>